<feature type="coiled-coil region" evidence="1">
    <location>
        <begin position="335"/>
        <end position="383"/>
    </location>
</feature>
<reference evidence="2" key="1">
    <citation type="submission" date="2019-03" db="EMBL/GenBank/DDBJ databases">
        <title>Single cell metagenomics reveals metabolic interactions within the superorganism composed of flagellate Streblomastix strix and complex community of Bacteroidetes bacteria on its surface.</title>
        <authorList>
            <person name="Treitli S.C."/>
            <person name="Kolisko M."/>
            <person name="Husnik F."/>
            <person name="Keeling P."/>
            <person name="Hampl V."/>
        </authorList>
    </citation>
    <scope>NUCLEOTIDE SEQUENCE</scope>
    <source>
        <strain evidence="2">STM</strain>
    </source>
</reference>
<dbReference type="AlphaFoldDB" id="A0A5J4SCC4"/>
<keyword evidence="1" id="KW-0175">Coiled coil</keyword>
<name>A0A5J4SCC4_9ZZZZ</name>
<gene>
    <name evidence="2" type="ORF">EZS27_008662</name>
</gene>
<accession>A0A5J4SCC4</accession>
<sequence>MKFPIYNCVVDENDSLSGIYAVSFVSDPAVEIDFIKLSKEQIELKKDEKKQILTGVVLRPEQLIYREDENKNGYYIKFSADEIEKISNKMMKTGVVLKNTTHEHEKELDGNYLTETWIIEDPDNDKSKALGFEELEKGTLMASYKITDSDYWKNEIMSENVKGFSLEGFFEQIKLEKQIKKLNKNNMRNKDKKKSVLEKFVKYFLEDETEEKTDSIEEIKKKDKTDSGEAVMIFQLYDSSELIVDEDGYTTMWGMQMYEGEHKLYDGNLIVIDKDGNFVETKTATDEETKEVEPKVDDKLKKQVEARKQEIKIKQNKFNKMSTEDKVKKTKLEDEEEVVEQVETIEDKLAKLEERVAELESKLADTEKEVEEKEEELNKLKKKVPTTTPIVAKVEEVDVTKMNRTERIAFQLSNLQKARNKK</sequence>
<protein>
    <recommendedName>
        <fullName evidence="3">Phage-like element PBSX protein XkdF domain-containing protein</fullName>
    </recommendedName>
</protein>
<comment type="caution">
    <text evidence="2">The sequence shown here is derived from an EMBL/GenBank/DDBJ whole genome shotgun (WGS) entry which is preliminary data.</text>
</comment>
<evidence type="ECO:0000313" key="2">
    <source>
        <dbReference type="EMBL" id="KAA6343657.1"/>
    </source>
</evidence>
<evidence type="ECO:0000256" key="1">
    <source>
        <dbReference type="SAM" id="Coils"/>
    </source>
</evidence>
<dbReference type="EMBL" id="SNRY01000258">
    <property type="protein sequence ID" value="KAA6343657.1"/>
    <property type="molecule type" value="Genomic_DNA"/>
</dbReference>
<organism evidence="2">
    <name type="scientific">termite gut metagenome</name>
    <dbReference type="NCBI Taxonomy" id="433724"/>
    <lineage>
        <taxon>unclassified sequences</taxon>
        <taxon>metagenomes</taxon>
        <taxon>organismal metagenomes</taxon>
    </lineage>
</organism>
<evidence type="ECO:0008006" key="3">
    <source>
        <dbReference type="Google" id="ProtNLM"/>
    </source>
</evidence>
<proteinExistence type="predicted"/>